<dbReference type="EMBL" id="CP022579">
    <property type="protein sequence ID" value="QEL65425.1"/>
    <property type="molecule type" value="Genomic_DNA"/>
</dbReference>
<organism evidence="1 2">
    <name type="scientific">Oryzomicrobium terrae</name>
    <dbReference type="NCBI Taxonomy" id="1735038"/>
    <lineage>
        <taxon>Bacteria</taxon>
        <taxon>Pseudomonadati</taxon>
        <taxon>Pseudomonadota</taxon>
        <taxon>Betaproteobacteria</taxon>
        <taxon>Rhodocyclales</taxon>
        <taxon>Rhodocyclaceae</taxon>
        <taxon>Oryzomicrobium</taxon>
    </lineage>
</organism>
<protein>
    <recommendedName>
        <fullName evidence="3">DUF1841 domain-containing protein</fullName>
    </recommendedName>
</protein>
<evidence type="ECO:0008006" key="3">
    <source>
        <dbReference type="Google" id="ProtNLM"/>
    </source>
</evidence>
<gene>
    <name evidence="1" type="ORF">OTERR_19490</name>
</gene>
<dbReference type="KEGG" id="otr:OTERR_19490"/>
<evidence type="ECO:0000313" key="2">
    <source>
        <dbReference type="Proteomes" id="UP000323671"/>
    </source>
</evidence>
<proteinExistence type="predicted"/>
<reference evidence="1 2" key="1">
    <citation type="submission" date="2017-07" db="EMBL/GenBank/DDBJ databases">
        <title>Complete genome sequence of Oryzomicrobium terrae TPP412.</title>
        <authorList>
            <person name="Chiu L.-W."/>
            <person name="Lo K.-J."/>
            <person name="Tsai Y.-M."/>
            <person name="Lin S.-S."/>
            <person name="Kuo C.-H."/>
            <person name="Liu C.-T."/>
        </authorList>
    </citation>
    <scope>NUCLEOTIDE SEQUENCE [LARGE SCALE GENOMIC DNA]</scope>
    <source>
        <strain evidence="1 2">TPP412</strain>
    </source>
</reference>
<dbReference type="AlphaFoldDB" id="A0A5C1E9R6"/>
<dbReference type="InterPro" id="IPR014993">
    <property type="entry name" value="DUF1841"/>
</dbReference>
<evidence type="ECO:0000313" key="1">
    <source>
        <dbReference type="EMBL" id="QEL65425.1"/>
    </source>
</evidence>
<keyword evidence="2" id="KW-1185">Reference proteome</keyword>
<dbReference type="Proteomes" id="UP000323671">
    <property type="component" value="Chromosome"/>
</dbReference>
<accession>A0A5C1E9R6</accession>
<sequence length="146" mass="16334">MTTMFNPSRDQVRQFFCDTYRKWREGAVLSGAEVPAADIIALHPEYHALLADPDALGREWTPEQGAMNPFLHLSLHLAVAEQLSIDQPRGIRAAYDGLRRRLDDEHDALHRLLECLGEAVWKAQRNGGAMDAEGYLEAIRRSAPGA</sequence>
<name>A0A5C1E9R6_9RHOO</name>
<dbReference type="Pfam" id="PF08897">
    <property type="entry name" value="DUF1841"/>
    <property type="match status" value="1"/>
</dbReference>